<accession>A0ACA9STV2</accession>
<comment type="caution">
    <text evidence="1">The sequence shown here is derived from an EMBL/GenBank/DDBJ whole genome shotgun (WGS) entry which is preliminary data.</text>
</comment>
<feature type="non-terminal residue" evidence="1">
    <location>
        <position position="78"/>
    </location>
</feature>
<evidence type="ECO:0000313" key="2">
    <source>
        <dbReference type="Proteomes" id="UP000789920"/>
    </source>
</evidence>
<dbReference type="EMBL" id="CAJVQC010161762">
    <property type="protein sequence ID" value="CAG8848657.1"/>
    <property type="molecule type" value="Genomic_DNA"/>
</dbReference>
<keyword evidence="2" id="KW-1185">Reference proteome</keyword>
<organism evidence="1 2">
    <name type="scientific">Racocetra persica</name>
    <dbReference type="NCBI Taxonomy" id="160502"/>
    <lineage>
        <taxon>Eukaryota</taxon>
        <taxon>Fungi</taxon>
        <taxon>Fungi incertae sedis</taxon>
        <taxon>Mucoromycota</taxon>
        <taxon>Glomeromycotina</taxon>
        <taxon>Glomeromycetes</taxon>
        <taxon>Diversisporales</taxon>
        <taxon>Gigasporaceae</taxon>
        <taxon>Racocetra</taxon>
    </lineage>
</organism>
<sequence>EHETRFTNLEQRDKEKINLFAKIEQNDKEKTDLIAKLEYDVSLIKEQSLQNKDMALIKPKSSKDKADDDFLDLKEKER</sequence>
<proteinExistence type="predicted"/>
<protein>
    <submittedName>
        <fullName evidence="1">35854_t:CDS:1</fullName>
    </submittedName>
</protein>
<evidence type="ECO:0000313" key="1">
    <source>
        <dbReference type="EMBL" id="CAG8848657.1"/>
    </source>
</evidence>
<feature type="non-terminal residue" evidence="1">
    <location>
        <position position="1"/>
    </location>
</feature>
<reference evidence="1" key="1">
    <citation type="submission" date="2021-06" db="EMBL/GenBank/DDBJ databases">
        <authorList>
            <person name="Kallberg Y."/>
            <person name="Tangrot J."/>
            <person name="Rosling A."/>
        </authorList>
    </citation>
    <scope>NUCLEOTIDE SEQUENCE</scope>
    <source>
        <strain evidence="1">MA461A</strain>
    </source>
</reference>
<dbReference type="Proteomes" id="UP000789920">
    <property type="component" value="Unassembled WGS sequence"/>
</dbReference>
<gene>
    <name evidence="1" type="ORF">RPERSI_LOCUS35229</name>
</gene>
<name>A0ACA9STV2_9GLOM</name>